<dbReference type="AlphaFoldDB" id="A0A1M7DLU8"/>
<dbReference type="EMBL" id="FRBN01000043">
    <property type="protein sequence ID" value="SHL80149.1"/>
    <property type="molecule type" value="Genomic_DNA"/>
</dbReference>
<protein>
    <submittedName>
        <fullName evidence="1">Uncharacterized protein</fullName>
    </submittedName>
</protein>
<sequence length="79" mass="8753">MSSPHYLCQRQTLPAQSGRPTWSLTLRGSFVFAVILTQHSCFPGDAVDLQGFPNSGTQHFQVTFVVILGFEVMSHSKAR</sequence>
<name>A0A1M7DLU8_9RHOB</name>
<keyword evidence="2" id="KW-1185">Reference proteome</keyword>
<dbReference type="STRING" id="1054996.SAMN05444414_1436"/>
<proteinExistence type="predicted"/>
<evidence type="ECO:0000313" key="2">
    <source>
        <dbReference type="Proteomes" id="UP000184191"/>
    </source>
</evidence>
<gene>
    <name evidence="1" type="ORF">SAMN05444414_1436</name>
</gene>
<accession>A0A1M7DLU8</accession>
<evidence type="ECO:0000313" key="1">
    <source>
        <dbReference type="EMBL" id="SHL80149.1"/>
    </source>
</evidence>
<dbReference type="Proteomes" id="UP000184191">
    <property type="component" value="Unassembled WGS sequence"/>
</dbReference>
<reference evidence="2" key="1">
    <citation type="submission" date="2016-11" db="EMBL/GenBank/DDBJ databases">
        <authorList>
            <person name="Varghese N."/>
            <person name="Submissions S."/>
        </authorList>
    </citation>
    <scope>NUCLEOTIDE SEQUENCE [LARGE SCALE GENOMIC DNA]</scope>
    <source>
        <strain evidence="2">DSM 29327</strain>
    </source>
</reference>
<organism evidence="1 2">
    <name type="scientific">Roseovarius marisflavi</name>
    <dbReference type="NCBI Taxonomy" id="1054996"/>
    <lineage>
        <taxon>Bacteria</taxon>
        <taxon>Pseudomonadati</taxon>
        <taxon>Pseudomonadota</taxon>
        <taxon>Alphaproteobacteria</taxon>
        <taxon>Rhodobacterales</taxon>
        <taxon>Roseobacteraceae</taxon>
        <taxon>Roseovarius</taxon>
    </lineage>
</organism>